<organism evidence="2 3">
    <name type="scientific">Phytophthora fragariaefolia</name>
    <dbReference type="NCBI Taxonomy" id="1490495"/>
    <lineage>
        <taxon>Eukaryota</taxon>
        <taxon>Sar</taxon>
        <taxon>Stramenopiles</taxon>
        <taxon>Oomycota</taxon>
        <taxon>Peronosporomycetes</taxon>
        <taxon>Peronosporales</taxon>
        <taxon>Peronosporaceae</taxon>
        <taxon>Phytophthora</taxon>
    </lineage>
</organism>
<name>A0A9W6YPB5_9STRA</name>
<evidence type="ECO:0000256" key="1">
    <source>
        <dbReference type="SAM" id="MobiDB-lite"/>
    </source>
</evidence>
<keyword evidence="3" id="KW-1185">Reference proteome</keyword>
<dbReference type="Proteomes" id="UP001165121">
    <property type="component" value="Unassembled WGS sequence"/>
</dbReference>
<proteinExistence type="predicted"/>
<sequence>MAIGCKYGDEYQFTHGEAAAKAEGERRRRPQEEGRHPVPLLQHARGLQVERRLLLHPREDGGSRRSPAEETQEPIVEQVISEEICNTDVKARIMGGLAASRDAGVAEDDGTDWITNGDIPSSRHLRSATARTLKRRRT</sequence>
<dbReference type="EMBL" id="BSXT01019151">
    <property type="protein sequence ID" value="GMG17917.1"/>
    <property type="molecule type" value="Genomic_DNA"/>
</dbReference>
<comment type="caution">
    <text evidence="2">The sequence shown here is derived from an EMBL/GenBank/DDBJ whole genome shotgun (WGS) entry which is preliminary data.</text>
</comment>
<accession>A0A9W6YPB5</accession>
<evidence type="ECO:0000313" key="3">
    <source>
        <dbReference type="Proteomes" id="UP001165121"/>
    </source>
</evidence>
<dbReference type="AlphaFoldDB" id="A0A9W6YPB5"/>
<gene>
    <name evidence="2" type="ORF">Pfra01_003044500</name>
</gene>
<reference evidence="2" key="1">
    <citation type="submission" date="2023-04" db="EMBL/GenBank/DDBJ databases">
        <title>Phytophthora fragariaefolia NBRC 109709.</title>
        <authorList>
            <person name="Ichikawa N."/>
            <person name="Sato H."/>
            <person name="Tonouchi N."/>
        </authorList>
    </citation>
    <scope>NUCLEOTIDE SEQUENCE</scope>
    <source>
        <strain evidence="2">NBRC 109709</strain>
    </source>
</reference>
<protein>
    <submittedName>
        <fullName evidence="2">Unnamed protein product</fullName>
    </submittedName>
</protein>
<dbReference type="OrthoDB" id="446759at2759"/>
<evidence type="ECO:0000313" key="2">
    <source>
        <dbReference type="EMBL" id="GMG17917.1"/>
    </source>
</evidence>
<feature type="compositionally biased region" description="Basic and acidic residues" evidence="1">
    <location>
        <begin position="18"/>
        <end position="36"/>
    </location>
</feature>
<feature type="region of interest" description="Disordered" evidence="1">
    <location>
        <begin position="14"/>
        <end position="43"/>
    </location>
</feature>